<dbReference type="GO" id="GO:0000977">
    <property type="term" value="F:RNA polymerase II transcription regulatory region sequence-specific DNA binding"/>
    <property type="evidence" value="ECO:0007669"/>
    <property type="project" value="TreeGrafter"/>
</dbReference>
<evidence type="ECO:0000256" key="5">
    <source>
        <dbReference type="ARBA" id="ARBA00023125"/>
    </source>
</evidence>
<keyword evidence="5 8" id="KW-0238">DNA-binding</keyword>
<dbReference type="SMART" id="SM00389">
    <property type="entry name" value="HOX"/>
    <property type="match status" value="1"/>
</dbReference>
<dbReference type="GO" id="GO:0000981">
    <property type="term" value="F:DNA-binding transcription factor activity, RNA polymerase II-specific"/>
    <property type="evidence" value="ECO:0007669"/>
    <property type="project" value="TreeGrafter"/>
</dbReference>
<proteinExistence type="inferred from homology"/>
<evidence type="ECO:0000256" key="8">
    <source>
        <dbReference type="PROSITE-ProRule" id="PRU00108"/>
    </source>
</evidence>
<keyword evidence="7 8" id="KW-0539">Nucleus</keyword>
<evidence type="ECO:0000256" key="3">
    <source>
        <dbReference type="ARBA" id="ARBA00005733"/>
    </source>
</evidence>
<dbReference type="CDD" id="cd00086">
    <property type="entry name" value="homeodomain"/>
    <property type="match status" value="1"/>
</dbReference>
<dbReference type="Pfam" id="PF00046">
    <property type="entry name" value="Homeodomain"/>
    <property type="match status" value="1"/>
</dbReference>
<dbReference type="InterPro" id="IPR009057">
    <property type="entry name" value="Homeodomain-like_sf"/>
</dbReference>
<comment type="subcellular location">
    <subcellularLocation>
        <location evidence="2 8 9">Nucleus</location>
    </subcellularLocation>
</comment>
<evidence type="ECO:0000256" key="2">
    <source>
        <dbReference type="ARBA" id="ARBA00004123"/>
    </source>
</evidence>
<reference evidence="11 12" key="1">
    <citation type="submission" date="2019-03" db="EMBL/GenBank/DDBJ databases">
        <title>First draft genome of Liparis tanakae, snailfish: a comprehensive survey of snailfish specific genes.</title>
        <authorList>
            <person name="Kim W."/>
            <person name="Song I."/>
            <person name="Jeong J.-H."/>
            <person name="Kim D."/>
            <person name="Kim S."/>
            <person name="Ryu S."/>
            <person name="Song J.Y."/>
            <person name="Lee S.K."/>
        </authorList>
    </citation>
    <scope>NUCLEOTIDE SEQUENCE [LARGE SCALE GENOMIC DNA]</scope>
    <source>
        <tissue evidence="11">Muscle</tissue>
    </source>
</reference>
<evidence type="ECO:0000313" key="11">
    <source>
        <dbReference type="EMBL" id="TNN68643.1"/>
    </source>
</evidence>
<dbReference type="PANTHER" id="PTHR24329:SF340">
    <property type="entry name" value="ARISTALESS RELATED HOMEOBOX"/>
    <property type="match status" value="1"/>
</dbReference>
<dbReference type="FunFam" id="1.10.10.60:FF:000312">
    <property type="entry name" value="Mix-type homeobox gene 1"/>
    <property type="match status" value="1"/>
</dbReference>
<evidence type="ECO:0000256" key="4">
    <source>
        <dbReference type="ARBA" id="ARBA00022473"/>
    </source>
</evidence>
<organism evidence="11 12">
    <name type="scientific">Liparis tanakae</name>
    <name type="common">Tanaka's snailfish</name>
    <dbReference type="NCBI Taxonomy" id="230148"/>
    <lineage>
        <taxon>Eukaryota</taxon>
        <taxon>Metazoa</taxon>
        <taxon>Chordata</taxon>
        <taxon>Craniata</taxon>
        <taxon>Vertebrata</taxon>
        <taxon>Euteleostomi</taxon>
        <taxon>Actinopterygii</taxon>
        <taxon>Neopterygii</taxon>
        <taxon>Teleostei</taxon>
        <taxon>Neoteleostei</taxon>
        <taxon>Acanthomorphata</taxon>
        <taxon>Eupercaria</taxon>
        <taxon>Perciformes</taxon>
        <taxon>Cottioidei</taxon>
        <taxon>Cottales</taxon>
        <taxon>Liparidae</taxon>
        <taxon>Liparis</taxon>
    </lineage>
</organism>
<sequence>MYRKPNTFEKLKAHSVQLQQRKAPFPLYRRFRRLSIFNSRGTRRVRLGFRGFGVRLFDLGLLALRVRTEGEAIDGNFEPAGSSTVEVAALNLCRHHVDCQLKRPPACRRLKLVRGRCSASRPRWLPHSHMQAAAPLIAGGFNSSEARSPHAHSVAANKTSRSMSSVHGNIRVGDLNHFQMYHEGPLQINSMVNSDYGATDVTNYFNPANSVPRADKCVAILTHRRKRTNFTQQQIEVLEKVYSDTKYPDIYLRERLEAVTGLPESRIQVWFQNRRAKSRRQVGSSGSMKVVNPPAAGSFSQLQSRMGPETVYDNNHGVEAHRIGGFGLEETFRPAMHQNPDDAHRTSMPTKPSNYVHTSVSCIYDKEGARGNPEQMQRHELSVNVPCCNIHLYPKENEQPPKIEAHMSANQGPKVLVEYDNFPPNKTIGPEMKVVIPPIPTQNNFSRSSPKDNGCQIQYPCVRATGDRFSHFSPIHAAEAQDFTDSDSDWESEAMAGFGGFM</sequence>
<dbReference type="SUPFAM" id="SSF46689">
    <property type="entry name" value="Homeodomain-like"/>
    <property type="match status" value="1"/>
</dbReference>
<evidence type="ECO:0000256" key="9">
    <source>
        <dbReference type="RuleBase" id="RU000682"/>
    </source>
</evidence>
<keyword evidence="12" id="KW-1185">Reference proteome</keyword>
<dbReference type="PANTHER" id="PTHR24329">
    <property type="entry name" value="HOMEOBOX PROTEIN ARISTALESS"/>
    <property type="match status" value="1"/>
</dbReference>
<keyword evidence="4" id="KW-0217">Developmental protein</keyword>
<evidence type="ECO:0000259" key="10">
    <source>
        <dbReference type="PROSITE" id="PS50071"/>
    </source>
</evidence>
<evidence type="ECO:0000256" key="1">
    <source>
        <dbReference type="ARBA" id="ARBA00003263"/>
    </source>
</evidence>
<feature type="DNA-binding region" description="Homeobox" evidence="8">
    <location>
        <begin position="223"/>
        <end position="282"/>
    </location>
</feature>
<evidence type="ECO:0000256" key="6">
    <source>
        <dbReference type="ARBA" id="ARBA00023155"/>
    </source>
</evidence>
<dbReference type="PROSITE" id="PS50071">
    <property type="entry name" value="HOMEOBOX_2"/>
    <property type="match status" value="1"/>
</dbReference>
<dbReference type="EMBL" id="SRLO01000187">
    <property type="protein sequence ID" value="TNN68643.1"/>
    <property type="molecule type" value="Genomic_DNA"/>
</dbReference>
<accession>A0A4Z2HUK1</accession>
<dbReference type="GO" id="GO:0005634">
    <property type="term" value="C:nucleus"/>
    <property type="evidence" value="ECO:0007669"/>
    <property type="project" value="UniProtKB-SubCell"/>
</dbReference>
<feature type="domain" description="Homeobox" evidence="10">
    <location>
        <begin position="221"/>
        <end position="281"/>
    </location>
</feature>
<name>A0A4Z2HUK1_9TELE</name>
<dbReference type="InterPro" id="IPR001356">
    <property type="entry name" value="HD"/>
</dbReference>
<dbReference type="OrthoDB" id="6159439at2759"/>
<dbReference type="Proteomes" id="UP000314294">
    <property type="component" value="Unassembled WGS sequence"/>
</dbReference>
<comment type="similarity">
    <text evidence="3">Belongs to the paired homeobox family.</text>
</comment>
<comment type="caution">
    <text evidence="11">The sequence shown here is derived from an EMBL/GenBank/DDBJ whole genome shotgun (WGS) entry which is preliminary data.</text>
</comment>
<dbReference type="Gene3D" id="1.10.10.60">
    <property type="entry name" value="Homeodomain-like"/>
    <property type="match status" value="1"/>
</dbReference>
<dbReference type="InterPro" id="IPR050649">
    <property type="entry name" value="Paired_Homeobox_TFs"/>
</dbReference>
<evidence type="ECO:0000313" key="12">
    <source>
        <dbReference type="Proteomes" id="UP000314294"/>
    </source>
</evidence>
<comment type="function">
    <text evidence="1">Sequence-specific transcription factor which is part of a developmental regulatory system that provides cells with specific positional identities on the anterior-posterior axis.</text>
</comment>
<dbReference type="AlphaFoldDB" id="A0A4Z2HUK1"/>
<keyword evidence="6 8" id="KW-0371">Homeobox</keyword>
<evidence type="ECO:0000256" key="7">
    <source>
        <dbReference type="ARBA" id="ARBA00023242"/>
    </source>
</evidence>
<gene>
    <name evidence="11" type="primary">Mixl1_1</name>
    <name evidence="11" type="ORF">EYF80_021157</name>
</gene>
<protein>
    <submittedName>
        <fullName evidence="11">Homeobox protein MIXL1</fullName>
    </submittedName>
</protein>